<sequence length="184" mass="20796">MMRLFNKLVIFSLSVVVVLSGINVYAAPEDVWYSDVMETANKIGIINADEQPEETISNADFIKLAVNFIEDKNDIVLYMEYARQQGYVLITEMTDETKPVTRQSVAKVVSRMLKLPDTDIDMTNVADWDTTCPKCKEDIGKCYAYGIMSGYEDNTFRGRYPATKAEVIATMLNAKAYLNIAEEK</sequence>
<name>A0AAE3DZV2_9FIRM</name>
<evidence type="ECO:0000256" key="1">
    <source>
        <dbReference type="ARBA" id="ARBA00022737"/>
    </source>
</evidence>
<comment type="caution">
    <text evidence="3">The sequence shown here is derived from an EMBL/GenBank/DDBJ whole genome shotgun (WGS) entry which is preliminary data.</text>
</comment>
<evidence type="ECO:0000313" key="3">
    <source>
        <dbReference type="EMBL" id="MCC2211310.1"/>
    </source>
</evidence>
<gene>
    <name evidence="3" type="ORF">LKE05_10980</name>
</gene>
<protein>
    <submittedName>
        <fullName evidence="3">S-layer homology domain-containing protein</fullName>
    </submittedName>
</protein>
<keyword evidence="1" id="KW-0677">Repeat</keyword>
<dbReference type="Pfam" id="PF00395">
    <property type="entry name" value="SLH"/>
    <property type="match status" value="1"/>
</dbReference>
<reference evidence="3 4" key="1">
    <citation type="submission" date="2021-10" db="EMBL/GenBank/DDBJ databases">
        <title>Anaerobic single-cell dispensing facilitates the cultivation of human gut bacteria.</title>
        <authorList>
            <person name="Afrizal A."/>
        </authorList>
    </citation>
    <scope>NUCLEOTIDE SEQUENCE [LARGE SCALE GENOMIC DNA]</scope>
    <source>
        <strain evidence="3 4">CLA-AA-H232</strain>
    </source>
</reference>
<dbReference type="RefSeq" id="WP_308456897.1">
    <property type="nucleotide sequence ID" value="NZ_JAJEQM010000016.1"/>
</dbReference>
<organism evidence="3 4">
    <name type="scientific">Hominilimicola fabiformis</name>
    <dbReference type="NCBI Taxonomy" id="2885356"/>
    <lineage>
        <taxon>Bacteria</taxon>
        <taxon>Bacillati</taxon>
        <taxon>Bacillota</taxon>
        <taxon>Clostridia</taxon>
        <taxon>Eubacteriales</taxon>
        <taxon>Oscillospiraceae</taxon>
        <taxon>Hominilimicola</taxon>
    </lineage>
</organism>
<dbReference type="InterPro" id="IPR001119">
    <property type="entry name" value="SLH_dom"/>
</dbReference>
<dbReference type="Proteomes" id="UP001198242">
    <property type="component" value="Unassembled WGS sequence"/>
</dbReference>
<proteinExistence type="predicted"/>
<keyword evidence="4" id="KW-1185">Reference proteome</keyword>
<evidence type="ECO:0000259" key="2">
    <source>
        <dbReference type="PROSITE" id="PS51272"/>
    </source>
</evidence>
<feature type="domain" description="SLH" evidence="2">
    <location>
        <begin position="122"/>
        <end position="184"/>
    </location>
</feature>
<dbReference type="PROSITE" id="PS51272">
    <property type="entry name" value="SLH"/>
    <property type="match status" value="1"/>
</dbReference>
<dbReference type="EMBL" id="JAJEQM010000016">
    <property type="protein sequence ID" value="MCC2211310.1"/>
    <property type="molecule type" value="Genomic_DNA"/>
</dbReference>
<dbReference type="AlphaFoldDB" id="A0AAE3DZV2"/>
<accession>A0AAE3DZV2</accession>
<evidence type="ECO:0000313" key="4">
    <source>
        <dbReference type="Proteomes" id="UP001198242"/>
    </source>
</evidence>